<dbReference type="PANTHER" id="PTHR20935">
    <property type="entry name" value="PHOSPHOGLYCERATE MUTASE-RELATED"/>
    <property type="match status" value="1"/>
</dbReference>
<dbReference type="Pfam" id="PF00300">
    <property type="entry name" value="His_Phos_1"/>
    <property type="match status" value="1"/>
</dbReference>
<evidence type="ECO:0000313" key="4">
    <source>
        <dbReference type="Proteomes" id="UP000218418"/>
    </source>
</evidence>
<name>A0A1Z4LZE9_9CYAN</name>
<dbReference type="Gene3D" id="3.40.50.1240">
    <property type="entry name" value="Phosphoglycerate mutase-like"/>
    <property type="match status" value="1"/>
</dbReference>
<dbReference type="InterPro" id="IPR004449">
    <property type="entry name" value="SixA"/>
</dbReference>
<dbReference type="PANTHER" id="PTHR20935:SF0">
    <property type="entry name" value="SERINE_THREONINE-PROTEIN PHOSPHATASE PGAM5, MITOCHONDRIAL"/>
    <property type="match status" value="1"/>
</dbReference>
<dbReference type="InterPro" id="IPR029033">
    <property type="entry name" value="His_PPase_superfam"/>
</dbReference>
<dbReference type="GO" id="GO:0005737">
    <property type="term" value="C:cytoplasm"/>
    <property type="evidence" value="ECO:0007669"/>
    <property type="project" value="InterPro"/>
</dbReference>
<proteinExistence type="predicted"/>
<evidence type="ECO:0000256" key="2">
    <source>
        <dbReference type="PIRSR" id="PIRSR613078-2"/>
    </source>
</evidence>
<dbReference type="OrthoDB" id="194934at2"/>
<dbReference type="Proteomes" id="UP000218418">
    <property type="component" value="Chromosome"/>
</dbReference>
<keyword evidence="1" id="KW-0378">Hydrolase</keyword>
<evidence type="ECO:0000313" key="3">
    <source>
        <dbReference type="EMBL" id="BAY86616.1"/>
    </source>
</evidence>
<dbReference type="NCBIfam" id="TIGR00249">
    <property type="entry name" value="sixA"/>
    <property type="match status" value="1"/>
</dbReference>
<sequence>MELYLIRHGIAQESTKEIKDEKRILTEQGIKRAQKVAQRFKDLDLSFDLIATSPLVRAQQTAEILISTGLSSQLEQCSDLAFNGRIEVWIKKWLIPRNFSPSTRLALVGHEPCLSNWAEILIWGEAKDSLVLKKAGTIGIEIPETGSIVGCGKMFWLTPPRYFI</sequence>
<dbReference type="InterPro" id="IPR013078">
    <property type="entry name" value="His_Pase_superF_clade-1"/>
</dbReference>
<dbReference type="EMBL" id="AP018227">
    <property type="protein sequence ID" value="BAY86616.1"/>
    <property type="molecule type" value="Genomic_DNA"/>
</dbReference>
<protein>
    <submittedName>
        <fullName evidence="3">Phosphohistidine phosphatase SixA</fullName>
    </submittedName>
</protein>
<dbReference type="AlphaFoldDB" id="A0A1Z4LZE9"/>
<evidence type="ECO:0000256" key="1">
    <source>
        <dbReference type="ARBA" id="ARBA00022801"/>
    </source>
</evidence>
<gene>
    <name evidence="3" type="ORF">NIES267_61260</name>
</gene>
<organism evidence="3 4">
    <name type="scientific">Calothrix parasitica NIES-267</name>
    <dbReference type="NCBI Taxonomy" id="1973488"/>
    <lineage>
        <taxon>Bacteria</taxon>
        <taxon>Bacillati</taxon>
        <taxon>Cyanobacteriota</taxon>
        <taxon>Cyanophyceae</taxon>
        <taxon>Nostocales</taxon>
        <taxon>Calotrichaceae</taxon>
        <taxon>Calothrix</taxon>
    </lineage>
</organism>
<keyword evidence="4" id="KW-1185">Reference proteome</keyword>
<dbReference type="SUPFAM" id="SSF53254">
    <property type="entry name" value="Phosphoglycerate mutase-like"/>
    <property type="match status" value="1"/>
</dbReference>
<dbReference type="SMART" id="SM00855">
    <property type="entry name" value="PGAM"/>
    <property type="match status" value="1"/>
</dbReference>
<dbReference type="GO" id="GO:0101006">
    <property type="term" value="F:protein histidine phosphatase activity"/>
    <property type="evidence" value="ECO:0007669"/>
    <property type="project" value="InterPro"/>
</dbReference>
<feature type="binding site" evidence="2">
    <location>
        <position position="57"/>
    </location>
    <ligand>
        <name>substrate</name>
    </ligand>
</feature>
<dbReference type="InterPro" id="IPR051021">
    <property type="entry name" value="Mito_Ser/Thr_phosphatase"/>
</dbReference>
<dbReference type="CDD" id="cd07067">
    <property type="entry name" value="HP_PGM_like"/>
    <property type="match status" value="1"/>
</dbReference>
<reference evidence="3 4" key="1">
    <citation type="submission" date="2017-06" db="EMBL/GenBank/DDBJ databases">
        <title>Genome sequencing of cyanobaciteial culture collection at National Institute for Environmental Studies (NIES).</title>
        <authorList>
            <person name="Hirose Y."/>
            <person name="Shimura Y."/>
            <person name="Fujisawa T."/>
            <person name="Nakamura Y."/>
            <person name="Kawachi M."/>
        </authorList>
    </citation>
    <scope>NUCLEOTIDE SEQUENCE [LARGE SCALE GENOMIC DNA]</scope>
    <source>
        <strain evidence="3 4">NIES-267</strain>
    </source>
</reference>
<accession>A0A1Z4LZE9</accession>